<reference evidence="12 13" key="1">
    <citation type="journal article" date="2015" name="Genome Announc.">
        <title>Expanding the biotechnology potential of lactobacilli through comparative genomics of 213 strains and associated genera.</title>
        <authorList>
            <person name="Sun Z."/>
            <person name="Harris H.M."/>
            <person name="McCann A."/>
            <person name="Guo C."/>
            <person name="Argimon S."/>
            <person name="Zhang W."/>
            <person name="Yang X."/>
            <person name="Jeffery I.B."/>
            <person name="Cooney J.C."/>
            <person name="Kagawa T.F."/>
            <person name="Liu W."/>
            <person name="Song Y."/>
            <person name="Salvetti E."/>
            <person name="Wrobel A."/>
            <person name="Rasinkangas P."/>
            <person name="Parkhill J."/>
            <person name="Rea M.C."/>
            <person name="O'Sullivan O."/>
            <person name="Ritari J."/>
            <person name="Douillard F.P."/>
            <person name="Paul Ross R."/>
            <person name="Yang R."/>
            <person name="Briner A.E."/>
            <person name="Felis G.E."/>
            <person name="de Vos W.M."/>
            <person name="Barrangou R."/>
            <person name="Klaenhammer T.R."/>
            <person name="Caufield P.W."/>
            <person name="Cui Y."/>
            <person name="Zhang H."/>
            <person name="O'Toole P.W."/>
        </authorList>
    </citation>
    <scope>NUCLEOTIDE SEQUENCE [LARGE SCALE GENOMIC DNA]</scope>
    <source>
        <strain evidence="12 13">DSM 23927</strain>
    </source>
</reference>
<dbReference type="OrthoDB" id="9804921at2"/>
<keyword evidence="13" id="KW-1185">Reference proteome</keyword>
<dbReference type="InterPro" id="IPR019987">
    <property type="entry name" value="GTP-bd_ribosome_bio_YsxC"/>
</dbReference>
<dbReference type="CDD" id="cd01876">
    <property type="entry name" value="YihA_EngB"/>
    <property type="match status" value="1"/>
</dbReference>
<evidence type="ECO:0000256" key="5">
    <source>
        <dbReference type="ARBA" id="ARBA00022741"/>
    </source>
</evidence>
<comment type="function">
    <text evidence="10">Necessary for normal cell division and for the maintenance of normal septation.</text>
</comment>
<dbReference type="GO" id="GO:0005829">
    <property type="term" value="C:cytosol"/>
    <property type="evidence" value="ECO:0007669"/>
    <property type="project" value="TreeGrafter"/>
</dbReference>
<evidence type="ECO:0000256" key="2">
    <source>
        <dbReference type="ARBA" id="ARBA00009638"/>
    </source>
</evidence>
<dbReference type="EMBL" id="AYZQ01000001">
    <property type="protein sequence ID" value="KRM72566.1"/>
    <property type="molecule type" value="Genomic_DNA"/>
</dbReference>
<dbReference type="InterPro" id="IPR005225">
    <property type="entry name" value="Small_GTP-bd"/>
</dbReference>
<dbReference type="PROSITE" id="PS51706">
    <property type="entry name" value="G_ENGB"/>
    <property type="match status" value="1"/>
</dbReference>
<protein>
    <recommendedName>
        <fullName evidence="10">Probable GTP-binding protein EngB</fullName>
    </recommendedName>
</protein>
<keyword evidence="7 10" id="KW-0342">GTP-binding</keyword>
<gene>
    <name evidence="10" type="primary">engB</name>
    <name evidence="12" type="ORF">FC34_GL000274</name>
</gene>
<dbReference type="GO" id="GO:0000917">
    <property type="term" value="P:division septum assembly"/>
    <property type="evidence" value="ECO:0007669"/>
    <property type="project" value="UniProtKB-KW"/>
</dbReference>
<evidence type="ECO:0000256" key="3">
    <source>
        <dbReference type="ARBA" id="ARBA00022618"/>
    </source>
</evidence>
<evidence type="ECO:0000313" key="13">
    <source>
        <dbReference type="Proteomes" id="UP000051672"/>
    </source>
</evidence>
<comment type="caution">
    <text evidence="12">The sequence shown here is derived from an EMBL/GenBank/DDBJ whole genome shotgun (WGS) entry which is preliminary data.</text>
</comment>
<keyword evidence="8 10" id="KW-0717">Septation</keyword>
<dbReference type="PANTHER" id="PTHR11649">
    <property type="entry name" value="MSS1/TRME-RELATED GTP-BINDING PROTEIN"/>
    <property type="match status" value="1"/>
</dbReference>
<dbReference type="STRING" id="1423727.FC34_GL000274"/>
<dbReference type="NCBIfam" id="TIGR03598">
    <property type="entry name" value="GTPase_YsxC"/>
    <property type="match status" value="1"/>
</dbReference>
<sequence length="203" mass="22757">MKVNDVSLTISAVQKAQYPDDARPEIAFVGRSNVGKSSLINRLINRKAMARTSSVPGKTQTLNFYNIESQLYFVDVPGYGYAKVSKTARAKFATMIEEYLTTRAQLRGVVQLVDSRHEPSDDDISMYQYLKYYKLPVLVVGTKVDKVAKTRRNSVERMLKQGLDFNPADTLQLFSAETGFGKDEVWAWLDAHTEVGGTEDGTE</sequence>
<keyword evidence="6" id="KW-0460">Magnesium</keyword>
<accession>A0A0R2B8W1</accession>
<dbReference type="RefSeq" id="WP_057893592.1">
    <property type="nucleotide sequence ID" value="NZ_AYZQ01000001.1"/>
</dbReference>
<dbReference type="SUPFAM" id="SSF52540">
    <property type="entry name" value="P-loop containing nucleoside triphosphate hydrolases"/>
    <property type="match status" value="1"/>
</dbReference>
<dbReference type="Gene3D" id="3.40.50.300">
    <property type="entry name" value="P-loop containing nucleotide triphosphate hydrolases"/>
    <property type="match status" value="1"/>
</dbReference>
<dbReference type="InterPro" id="IPR006073">
    <property type="entry name" value="GTP-bd"/>
</dbReference>
<dbReference type="InterPro" id="IPR027417">
    <property type="entry name" value="P-loop_NTPase"/>
</dbReference>
<keyword evidence="3 10" id="KW-0132">Cell division</keyword>
<evidence type="ECO:0000256" key="9">
    <source>
        <dbReference type="ARBA" id="ARBA00023306"/>
    </source>
</evidence>
<comment type="cofactor">
    <cofactor evidence="1">
        <name>Mg(2+)</name>
        <dbReference type="ChEBI" id="CHEBI:18420"/>
    </cofactor>
</comment>
<proteinExistence type="inferred from homology"/>
<dbReference type="HAMAP" id="MF_00321">
    <property type="entry name" value="GTPase_EngB"/>
    <property type="match status" value="1"/>
</dbReference>
<evidence type="ECO:0000256" key="8">
    <source>
        <dbReference type="ARBA" id="ARBA00023210"/>
    </source>
</evidence>
<evidence type="ECO:0000256" key="1">
    <source>
        <dbReference type="ARBA" id="ARBA00001946"/>
    </source>
</evidence>
<evidence type="ECO:0000256" key="4">
    <source>
        <dbReference type="ARBA" id="ARBA00022723"/>
    </source>
</evidence>
<evidence type="ECO:0000259" key="11">
    <source>
        <dbReference type="PROSITE" id="PS51706"/>
    </source>
</evidence>
<dbReference type="PANTHER" id="PTHR11649:SF13">
    <property type="entry name" value="ENGB-TYPE G DOMAIN-CONTAINING PROTEIN"/>
    <property type="match status" value="1"/>
</dbReference>
<evidence type="ECO:0000256" key="7">
    <source>
        <dbReference type="ARBA" id="ARBA00023134"/>
    </source>
</evidence>
<keyword evidence="5 10" id="KW-0547">Nucleotide-binding</keyword>
<comment type="similarity">
    <text evidence="2 10">Belongs to the TRAFAC class TrmE-Era-EngA-EngB-Septin-like GTPase superfamily. EngB GTPase family.</text>
</comment>
<dbReference type="NCBIfam" id="TIGR00231">
    <property type="entry name" value="small_GTP"/>
    <property type="match status" value="1"/>
</dbReference>
<dbReference type="PATRIC" id="fig|1423727.3.peg.277"/>
<organism evidence="12 13">
    <name type="scientific">Lacticaseibacillus brantae DSM 23927</name>
    <dbReference type="NCBI Taxonomy" id="1423727"/>
    <lineage>
        <taxon>Bacteria</taxon>
        <taxon>Bacillati</taxon>
        <taxon>Bacillota</taxon>
        <taxon>Bacilli</taxon>
        <taxon>Lactobacillales</taxon>
        <taxon>Lactobacillaceae</taxon>
        <taxon>Lacticaseibacillus</taxon>
    </lineage>
</organism>
<keyword evidence="4" id="KW-0479">Metal-binding</keyword>
<dbReference type="InterPro" id="IPR030393">
    <property type="entry name" value="G_ENGB_dom"/>
</dbReference>
<name>A0A0R2B8W1_9LACO</name>
<dbReference type="AlphaFoldDB" id="A0A0R2B8W1"/>
<dbReference type="Proteomes" id="UP000051672">
    <property type="component" value="Unassembled WGS sequence"/>
</dbReference>
<dbReference type="GO" id="GO:0005525">
    <property type="term" value="F:GTP binding"/>
    <property type="evidence" value="ECO:0007669"/>
    <property type="project" value="UniProtKB-UniRule"/>
</dbReference>
<evidence type="ECO:0000256" key="6">
    <source>
        <dbReference type="ARBA" id="ARBA00022842"/>
    </source>
</evidence>
<dbReference type="GO" id="GO:0046872">
    <property type="term" value="F:metal ion binding"/>
    <property type="evidence" value="ECO:0007669"/>
    <property type="project" value="UniProtKB-KW"/>
</dbReference>
<feature type="domain" description="EngB-type G" evidence="11">
    <location>
        <begin position="22"/>
        <end position="195"/>
    </location>
</feature>
<evidence type="ECO:0000313" key="12">
    <source>
        <dbReference type="EMBL" id="KRM72566.1"/>
    </source>
</evidence>
<evidence type="ECO:0000256" key="10">
    <source>
        <dbReference type="HAMAP-Rule" id="MF_00321"/>
    </source>
</evidence>
<dbReference type="FunFam" id="3.40.50.300:FF:000098">
    <property type="entry name" value="Probable GTP-binding protein EngB"/>
    <property type="match status" value="1"/>
</dbReference>
<keyword evidence="9 10" id="KW-0131">Cell cycle</keyword>
<dbReference type="Pfam" id="PF01926">
    <property type="entry name" value="MMR_HSR1"/>
    <property type="match status" value="1"/>
</dbReference>